<dbReference type="PANTHER" id="PTHR38134">
    <property type="entry name" value="SLR1395 PROTEIN"/>
    <property type="match status" value="1"/>
</dbReference>
<evidence type="ECO:0000313" key="1">
    <source>
        <dbReference type="EMBL" id="KAK9712654.1"/>
    </source>
</evidence>
<dbReference type="Gene3D" id="3.40.50.2000">
    <property type="entry name" value="Glycogen Phosphorylase B"/>
    <property type="match status" value="1"/>
</dbReference>
<gene>
    <name evidence="1" type="ORF">K7432_007004</name>
</gene>
<organism evidence="1 2">
    <name type="scientific">Basidiobolus ranarum</name>
    <dbReference type="NCBI Taxonomy" id="34480"/>
    <lineage>
        <taxon>Eukaryota</taxon>
        <taxon>Fungi</taxon>
        <taxon>Fungi incertae sedis</taxon>
        <taxon>Zoopagomycota</taxon>
        <taxon>Entomophthoromycotina</taxon>
        <taxon>Basidiobolomycetes</taxon>
        <taxon>Basidiobolales</taxon>
        <taxon>Basidiobolaceae</taxon>
        <taxon>Basidiobolus</taxon>
    </lineage>
</organism>
<dbReference type="InterPro" id="IPR053205">
    <property type="entry name" value="GHMP_kinase_L-arabinokinase"/>
</dbReference>
<dbReference type="Proteomes" id="UP001479436">
    <property type="component" value="Unassembled WGS sequence"/>
</dbReference>
<accession>A0ABR2W0R4</accession>
<dbReference type="SUPFAM" id="SSF53756">
    <property type="entry name" value="UDP-Glycosyltransferase/glycogen phosphorylase"/>
    <property type="match status" value="1"/>
</dbReference>
<sequence length="389" mass="44078">MSTHKPVSICYYVSCHGFGHSTRSAQIITKLIEMCHGEVVVNIIAHGKEFLFEEMLHSYPSASWVYRHSVIDPVVEQPLPYDVDRLTTLTNLECFMERYEEKIEEEVNWLTSVEAKLIVSDAPFLPCAAAQKCNVPSIIASNFTFDKVYEGLLNGDSYDKIILKWLPIITDAYKQANILLRMPGYIEIPAFLDNEPERIIDTPLFGRKSRLSKVEVLKHLGIIKTDQEVMPKILLVAFGGHNMKEEKWNRALPSGWVGIVCGFNSKEHKLPSNFLCVDRNTYVPDLVNCSDVVLGKLGFGTCTECILHKKPMLFVSRPAFIEEPGLLSMMQQYGLGIEIPRDDFEQGNWQEFILKANESTYPEAKATSLDGDIFIATKLLTHVSENRIL</sequence>
<proteinExistence type="predicted"/>
<reference evidence="1 2" key="1">
    <citation type="submission" date="2023-04" db="EMBL/GenBank/DDBJ databases">
        <title>Genome of Basidiobolus ranarum AG-B5.</title>
        <authorList>
            <person name="Stajich J.E."/>
            <person name="Carter-House D."/>
            <person name="Gryganskyi A."/>
        </authorList>
    </citation>
    <scope>NUCLEOTIDE SEQUENCE [LARGE SCALE GENOMIC DNA]</scope>
    <source>
        <strain evidence="1 2">AG-B5</strain>
    </source>
</reference>
<name>A0ABR2W0R4_9FUNG</name>
<keyword evidence="2" id="KW-1185">Reference proteome</keyword>
<dbReference type="EMBL" id="JASJQH010007205">
    <property type="protein sequence ID" value="KAK9712654.1"/>
    <property type="molecule type" value="Genomic_DNA"/>
</dbReference>
<comment type="caution">
    <text evidence="1">The sequence shown here is derived from an EMBL/GenBank/DDBJ whole genome shotgun (WGS) entry which is preliminary data.</text>
</comment>
<protein>
    <recommendedName>
        <fullName evidence="3">Glycosyl transferase family 28 C-terminal domain-containing protein</fullName>
    </recommendedName>
</protein>
<evidence type="ECO:0008006" key="3">
    <source>
        <dbReference type="Google" id="ProtNLM"/>
    </source>
</evidence>
<dbReference type="PANTHER" id="PTHR38134:SF2">
    <property type="entry name" value="GALACTOKINASE"/>
    <property type="match status" value="1"/>
</dbReference>
<evidence type="ECO:0000313" key="2">
    <source>
        <dbReference type="Proteomes" id="UP001479436"/>
    </source>
</evidence>